<accession>A0ABU8VII4</accession>
<proteinExistence type="predicted"/>
<comment type="caution">
    <text evidence="2">The sequence shown here is derived from an EMBL/GenBank/DDBJ whole genome shotgun (WGS) entry which is preliminary data.</text>
</comment>
<dbReference type="Pfam" id="PF05118">
    <property type="entry name" value="Asp_Arg_Hydrox"/>
    <property type="match status" value="1"/>
</dbReference>
<evidence type="ECO:0000259" key="1">
    <source>
        <dbReference type="Pfam" id="PF05118"/>
    </source>
</evidence>
<dbReference type="EMBL" id="JBBKZU010000008">
    <property type="protein sequence ID" value="MEJ8813385.1"/>
    <property type="molecule type" value="Genomic_DNA"/>
</dbReference>
<reference evidence="2 3" key="1">
    <citation type="submission" date="2024-03" db="EMBL/GenBank/DDBJ databases">
        <title>Novel species of the genus Variovorax.</title>
        <authorList>
            <person name="Liu Q."/>
            <person name="Xin Y.-H."/>
        </authorList>
    </citation>
    <scope>NUCLEOTIDE SEQUENCE [LARGE SCALE GENOMIC DNA]</scope>
    <source>
        <strain evidence="2 3">KACC 18899</strain>
    </source>
</reference>
<evidence type="ECO:0000313" key="3">
    <source>
        <dbReference type="Proteomes" id="UP001365846"/>
    </source>
</evidence>
<gene>
    <name evidence="2" type="ORF">WKW77_20020</name>
</gene>
<dbReference type="SUPFAM" id="SSF51197">
    <property type="entry name" value="Clavaminate synthase-like"/>
    <property type="match status" value="1"/>
</dbReference>
<dbReference type="Proteomes" id="UP001365846">
    <property type="component" value="Unassembled WGS sequence"/>
</dbReference>
<keyword evidence="3" id="KW-1185">Reference proteome</keyword>
<dbReference type="RefSeq" id="WP_340358621.1">
    <property type="nucleotide sequence ID" value="NZ_JBBKZU010000008.1"/>
</dbReference>
<dbReference type="Gene3D" id="2.60.120.330">
    <property type="entry name" value="B-lactam Antibiotic, Isopenicillin N Synthase, Chain"/>
    <property type="match status" value="1"/>
</dbReference>
<dbReference type="InterPro" id="IPR027443">
    <property type="entry name" value="IPNS-like_sf"/>
</dbReference>
<feature type="domain" description="Aspartyl/asparaginy/proline hydroxylase" evidence="1">
    <location>
        <begin position="27"/>
        <end position="112"/>
    </location>
</feature>
<organism evidence="2 3">
    <name type="scientific">Variovorax ureilyticus</name>
    <dbReference type="NCBI Taxonomy" id="1836198"/>
    <lineage>
        <taxon>Bacteria</taxon>
        <taxon>Pseudomonadati</taxon>
        <taxon>Pseudomonadota</taxon>
        <taxon>Betaproteobacteria</taxon>
        <taxon>Burkholderiales</taxon>
        <taxon>Comamonadaceae</taxon>
        <taxon>Variovorax</taxon>
    </lineage>
</organism>
<protein>
    <submittedName>
        <fullName evidence="2">Aspartyl/asparaginyl beta-hydroxylase domain-containing protein</fullName>
    </submittedName>
</protein>
<sequence>MTPVWFPSADVLPVRELVFPLMAAVQGERLGGVLITRIKPGQICKPHTDPGWHARYYDKFAIQIEAAPEQAFHFEGQSLVTKPGDVFWFDNSHSHWVTNESQKDRITMIVCIRTERTGR</sequence>
<name>A0ABU8VII4_9BURK</name>
<evidence type="ECO:0000313" key="2">
    <source>
        <dbReference type="EMBL" id="MEJ8813385.1"/>
    </source>
</evidence>
<dbReference type="InterPro" id="IPR007803">
    <property type="entry name" value="Asp/Arg/Pro-Hydrxlase"/>
</dbReference>